<dbReference type="Proteomes" id="UP000829364">
    <property type="component" value="Chromosome 4"/>
</dbReference>
<protein>
    <recommendedName>
        <fullName evidence="6">Centromere/microtubule binding protein cbf5-like protein</fullName>
    </recommendedName>
</protein>
<sequence>MRRLSLDIAVSLALPAAQAILVAPGSPCSTNCGNVLDSTSPADLVCSEKSYASPAGQLFQGCVQCELQSSFHRDNKSDVESMLYNLRYTVSYCLFGRPENKNIVNTPCVTSKACGGFRDSVGWKNLSTEYQSYEYCERWPPGDPLDLQGCTECLQAEERYYLANFMTALQAGCRQRPQPGIVLGLEGTLFSDDRVNVTAPSPTAVVDPAWFDQGPLNLGAKVGIAVGGFVLLISVIGCAIILNGKRKRKAFLRNLETQFPQKTWPSPISPRRADMSEAATNQQHVRAGWDDTPLSQQPLRGWDESPMTGNTDKSFPRFYSPYSSQFNSPVSAHDNLNPKLQMPLAALGITEDIGVAVGGRGAEAEGPWVGSPSDPKGKGPEEAYELKNVDAQDEGGSSGAGRMPQAEPPVLSHPGYGRSSTSSQRPHNLTEQDARNGSAI</sequence>
<evidence type="ECO:0000256" key="2">
    <source>
        <dbReference type="SAM" id="Phobius"/>
    </source>
</evidence>
<feature type="region of interest" description="Disordered" evidence="1">
    <location>
        <begin position="289"/>
        <end position="314"/>
    </location>
</feature>
<feature type="signal peptide" evidence="3">
    <location>
        <begin position="1"/>
        <end position="19"/>
    </location>
</feature>
<evidence type="ECO:0000313" key="4">
    <source>
        <dbReference type="EMBL" id="UNI18960.1"/>
    </source>
</evidence>
<evidence type="ECO:0000256" key="1">
    <source>
        <dbReference type="SAM" id="MobiDB-lite"/>
    </source>
</evidence>
<gene>
    <name evidence="4" type="ORF">JDV02_005189</name>
</gene>
<dbReference type="KEGG" id="ptkz:JDV02_005189"/>
<keyword evidence="3" id="KW-0732">Signal</keyword>
<organism evidence="4 5">
    <name type="scientific">Purpureocillium takamizusanense</name>
    <dbReference type="NCBI Taxonomy" id="2060973"/>
    <lineage>
        <taxon>Eukaryota</taxon>
        <taxon>Fungi</taxon>
        <taxon>Dikarya</taxon>
        <taxon>Ascomycota</taxon>
        <taxon>Pezizomycotina</taxon>
        <taxon>Sordariomycetes</taxon>
        <taxon>Hypocreomycetidae</taxon>
        <taxon>Hypocreales</taxon>
        <taxon>Ophiocordycipitaceae</taxon>
        <taxon>Purpureocillium</taxon>
    </lineage>
</organism>
<keyword evidence="5" id="KW-1185">Reference proteome</keyword>
<evidence type="ECO:0008006" key="6">
    <source>
        <dbReference type="Google" id="ProtNLM"/>
    </source>
</evidence>
<proteinExistence type="predicted"/>
<feature type="chain" id="PRO_5040297018" description="Centromere/microtubule binding protein cbf5-like protein" evidence="3">
    <location>
        <begin position="20"/>
        <end position="440"/>
    </location>
</feature>
<keyword evidence="2" id="KW-0472">Membrane</keyword>
<dbReference type="RefSeq" id="XP_047842441.1">
    <property type="nucleotide sequence ID" value="XM_047986459.1"/>
</dbReference>
<feature type="compositionally biased region" description="Basic and acidic residues" evidence="1">
    <location>
        <begin position="375"/>
        <end position="390"/>
    </location>
</feature>
<evidence type="ECO:0000313" key="5">
    <source>
        <dbReference type="Proteomes" id="UP000829364"/>
    </source>
</evidence>
<feature type="region of interest" description="Disordered" evidence="1">
    <location>
        <begin position="363"/>
        <end position="440"/>
    </location>
</feature>
<feature type="transmembrane region" description="Helical" evidence="2">
    <location>
        <begin position="222"/>
        <end position="243"/>
    </location>
</feature>
<name>A0A9Q8QG12_9HYPO</name>
<feature type="compositionally biased region" description="Polar residues" evidence="1">
    <location>
        <begin position="418"/>
        <end position="427"/>
    </location>
</feature>
<reference evidence="4" key="1">
    <citation type="submission" date="2021-11" db="EMBL/GenBank/DDBJ databases">
        <title>Purpureocillium_takamizusanense_genome.</title>
        <authorList>
            <person name="Nguyen N.-H."/>
        </authorList>
    </citation>
    <scope>NUCLEOTIDE SEQUENCE</scope>
    <source>
        <strain evidence="4">PT3</strain>
    </source>
</reference>
<dbReference type="EMBL" id="CP086357">
    <property type="protein sequence ID" value="UNI18960.1"/>
    <property type="molecule type" value="Genomic_DNA"/>
</dbReference>
<dbReference type="AlphaFoldDB" id="A0A9Q8QG12"/>
<keyword evidence="2" id="KW-0812">Transmembrane</keyword>
<keyword evidence="2" id="KW-1133">Transmembrane helix</keyword>
<dbReference type="GeneID" id="72067138"/>
<accession>A0A9Q8QG12</accession>
<evidence type="ECO:0000256" key="3">
    <source>
        <dbReference type="SAM" id="SignalP"/>
    </source>
</evidence>
<dbReference type="OrthoDB" id="5239590at2759"/>